<dbReference type="InterPro" id="IPR055348">
    <property type="entry name" value="DctQ"/>
</dbReference>
<evidence type="ECO:0000313" key="11">
    <source>
        <dbReference type="EMBL" id="AFM27589.1"/>
    </source>
</evidence>
<keyword evidence="5 9" id="KW-0812">Transmembrane</keyword>
<keyword evidence="7 9" id="KW-0472">Membrane</keyword>
<comment type="similarity">
    <text evidence="8">Belongs to the TRAP transporter small permease family.</text>
</comment>
<evidence type="ECO:0000256" key="7">
    <source>
        <dbReference type="ARBA" id="ARBA00023136"/>
    </source>
</evidence>
<name>I4CDE8_DESTA</name>
<dbReference type="GO" id="GO:0022857">
    <property type="term" value="F:transmembrane transporter activity"/>
    <property type="evidence" value="ECO:0007669"/>
    <property type="project" value="TreeGrafter"/>
</dbReference>
<evidence type="ECO:0000256" key="6">
    <source>
        <dbReference type="ARBA" id="ARBA00022989"/>
    </source>
</evidence>
<reference evidence="12" key="1">
    <citation type="submission" date="2012-06" db="EMBL/GenBank/DDBJ databases">
        <title>Complete sequence of chromosome of Desulfomonile tiedjei DSM 6799.</title>
        <authorList>
            <person name="Lucas S."/>
            <person name="Copeland A."/>
            <person name="Lapidus A."/>
            <person name="Glavina del Rio T."/>
            <person name="Dalin E."/>
            <person name="Tice H."/>
            <person name="Bruce D."/>
            <person name="Goodwin L."/>
            <person name="Pitluck S."/>
            <person name="Peters L."/>
            <person name="Ovchinnikova G."/>
            <person name="Zeytun A."/>
            <person name="Lu M."/>
            <person name="Kyrpides N."/>
            <person name="Mavromatis K."/>
            <person name="Ivanova N."/>
            <person name="Brettin T."/>
            <person name="Detter J.C."/>
            <person name="Han C."/>
            <person name="Larimer F."/>
            <person name="Land M."/>
            <person name="Hauser L."/>
            <person name="Markowitz V."/>
            <person name="Cheng J.-F."/>
            <person name="Hugenholtz P."/>
            <person name="Woyke T."/>
            <person name="Wu D."/>
            <person name="Spring S."/>
            <person name="Schroeder M."/>
            <person name="Brambilla E."/>
            <person name="Klenk H.-P."/>
            <person name="Eisen J.A."/>
        </authorList>
    </citation>
    <scope>NUCLEOTIDE SEQUENCE [LARGE SCALE GENOMIC DNA]</scope>
    <source>
        <strain evidence="12">ATCC 49306 / DSM 6799 / DCB-1</strain>
    </source>
</reference>
<evidence type="ECO:0000313" key="12">
    <source>
        <dbReference type="Proteomes" id="UP000006055"/>
    </source>
</evidence>
<feature type="transmembrane region" description="Helical" evidence="9">
    <location>
        <begin position="21"/>
        <end position="42"/>
    </location>
</feature>
<keyword evidence="6 9" id="KW-1133">Transmembrane helix</keyword>
<evidence type="ECO:0000256" key="4">
    <source>
        <dbReference type="ARBA" id="ARBA00022519"/>
    </source>
</evidence>
<dbReference type="PANTHER" id="PTHR35011">
    <property type="entry name" value="2,3-DIKETO-L-GULONATE TRAP TRANSPORTER SMALL PERMEASE PROTEIN YIAM"/>
    <property type="match status" value="1"/>
</dbReference>
<dbReference type="InterPro" id="IPR007387">
    <property type="entry name" value="TRAP_DctQ"/>
</dbReference>
<keyword evidence="2" id="KW-0813">Transport</keyword>
<evidence type="ECO:0000256" key="9">
    <source>
        <dbReference type="SAM" id="Phobius"/>
    </source>
</evidence>
<sequence>MFRDAVKWMAGFLNRLEEWTLVFILLGLGLLSFVQVCCRYLLGFSFIWMEELNRYLGVLIAFLGAAIGVKYGTHFSMDLVYEKVSSNRFRHGLKTAVNVACAIMFVIVAYYGWIQAVKLRQFGVRTSVLLVPKYWAYLPIPFFSAIMSFRFFDLAGKHFQAMLKGQPFTRT</sequence>
<feature type="transmembrane region" description="Helical" evidence="9">
    <location>
        <begin position="54"/>
        <end position="72"/>
    </location>
</feature>
<dbReference type="KEGG" id="dti:Desti_4977"/>
<evidence type="ECO:0000256" key="2">
    <source>
        <dbReference type="ARBA" id="ARBA00022448"/>
    </source>
</evidence>
<dbReference type="AlphaFoldDB" id="I4CDE8"/>
<evidence type="ECO:0000256" key="3">
    <source>
        <dbReference type="ARBA" id="ARBA00022475"/>
    </source>
</evidence>
<feature type="transmembrane region" description="Helical" evidence="9">
    <location>
        <begin position="134"/>
        <end position="152"/>
    </location>
</feature>
<evidence type="ECO:0000256" key="1">
    <source>
        <dbReference type="ARBA" id="ARBA00004429"/>
    </source>
</evidence>
<dbReference type="GO" id="GO:0015740">
    <property type="term" value="P:C4-dicarboxylate transport"/>
    <property type="evidence" value="ECO:0007669"/>
    <property type="project" value="TreeGrafter"/>
</dbReference>
<organism evidence="11 12">
    <name type="scientific">Desulfomonile tiedjei (strain ATCC 49306 / DSM 6799 / DCB-1)</name>
    <dbReference type="NCBI Taxonomy" id="706587"/>
    <lineage>
        <taxon>Bacteria</taxon>
        <taxon>Pseudomonadati</taxon>
        <taxon>Thermodesulfobacteriota</taxon>
        <taxon>Desulfomonilia</taxon>
        <taxon>Desulfomonilales</taxon>
        <taxon>Desulfomonilaceae</taxon>
        <taxon>Desulfomonile</taxon>
    </lineage>
</organism>
<dbReference type="OrthoDB" id="9791324at2"/>
<evidence type="ECO:0000256" key="8">
    <source>
        <dbReference type="ARBA" id="ARBA00038436"/>
    </source>
</evidence>
<accession>I4CDE8</accession>
<keyword evidence="12" id="KW-1185">Reference proteome</keyword>
<dbReference type="HOGENOM" id="CLU_086356_3_7_7"/>
<keyword evidence="4" id="KW-0997">Cell inner membrane</keyword>
<keyword evidence="3" id="KW-1003">Cell membrane</keyword>
<feature type="domain" description="Tripartite ATP-independent periplasmic transporters DctQ component" evidence="10">
    <location>
        <begin position="30"/>
        <end position="152"/>
    </location>
</feature>
<dbReference type="Pfam" id="PF04290">
    <property type="entry name" value="DctQ"/>
    <property type="match status" value="1"/>
</dbReference>
<comment type="subcellular location">
    <subcellularLocation>
        <location evidence="1">Cell inner membrane</location>
        <topology evidence="1">Multi-pass membrane protein</topology>
    </subcellularLocation>
</comment>
<dbReference type="STRING" id="706587.Desti_4977"/>
<dbReference type="Proteomes" id="UP000006055">
    <property type="component" value="Chromosome"/>
</dbReference>
<dbReference type="EMBL" id="CP003360">
    <property type="protein sequence ID" value="AFM27589.1"/>
    <property type="molecule type" value="Genomic_DNA"/>
</dbReference>
<dbReference type="eggNOG" id="COG3090">
    <property type="taxonomic scope" value="Bacteria"/>
</dbReference>
<gene>
    <name evidence="11" type="ordered locus">Desti_4977</name>
</gene>
<dbReference type="RefSeq" id="WP_014812694.1">
    <property type="nucleotide sequence ID" value="NC_018025.1"/>
</dbReference>
<evidence type="ECO:0000259" key="10">
    <source>
        <dbReference type="Pfam" id="PF04290"/>
    </source>
</evidence>
<proteinExistence type="inferred from homology"/>
<dbReference type="GO" id="GO:0005886">
    <property type="term" value="C:plasma membrane"/>
    <property type="evidence" value="ECO:0007669"/>
    <property type="project" value="UniProtKB-SubCell"/>
</dbReference>
<evidence type="ECO:0000256" key="5">
    <source>
        <dbReference type="ARBA" id="ARBA00022692"/>
    </source>
</evidence>
<dbReference type="PANTHER" id="PTHR35011:SF2">
    <property type="entry name" value="2,3-DIKETO-L-GULONATE TRAP TRANSPORTER SMALL PERMEASE PROTEIN YIAM"/>
    <property type="match status" value="1"/>
</dbReference>
<protein>
    <submittedName>
        <fullName evidence="11">TRAP-type C4-dicarboxylate transport system, small permease component</fullName>
    </submittedName>
</protein>
<feature type="transmembrane region" description="Helical" evidence="9">
    <location>
        <begin position="93"/>
        <end position="114"/>
    </location>
</feature>